<organism evidence="12 13">
    <name type="scientific">Kozakia baliensis</name>
    <dbReference type="NCBI Taxonomy" id="153496"/>
    <lineage>
        <taxon>Bacteria</taxon>
        <taxon>Pseudomonadati</taxon>
        <taxon>Pseudomonadota</taxon>
        <taxon>Alphaproteobacteria</taxon>
        <taxon>Acetobacterales</taxon>
        <taxon>Acetobacteraceae</taxon>
        <taxon>Kozakia</taxon>
    </lineage>
</organism>
<dbReference type="PANTHER" id="PTHR11101:SF65">
    <property type="entry name" value="LOW-AFFINITY INORGANIC PHOSPHATE TRANSPORTER PITA-RELATED"/>
    <property type="match status" value="1"/>
</dbReference>
<dbReference type="STRING" id="153496.A0U89_08550"/>
<keyword evidence="9 11" id="KW-0472">Membrane</keyword>
<evidence type="ECO:0000256" key="3">
    <source>
        <dbReference type="ARBA" id="ARBA00022448"/>
    </source>
</evidence>
<evidence type="ECO:0000256" key="9">
    <source>
        <dbReference type="ARBA" id="ARBA00023136"/>
    </source>
</evidence>
<name>A0A1D8UU61_9PROT</name>
<dbReference type="InterPro" id="IPR001204">
    <property type="entry name" value="Phos_transporter"/>
</dbReference>
<evidence type="ECO:0000256" key="6">
    <source>
        <dbReference type="ARBA" id="ARBA00022692"/>
    </source>
</evidence>
<dbReference type="GO" id="GO:0035435">
    <property type="term" value="P:phosphate ion transmembrane transport"/>
    <property type="evidence" value="ECO:0007669"/>
    <property type="project" value="TreeGrafter"/>
</dbReference>
<keyword evidence="13" id="KW-1185">Reference proteome</keyword>
<dbReference type="OrthoDB" id="9779554at2"/>
<evidence type="ECO:0000256" key="4">
    <source>
        <dbReference type="ARBA" id="ARBA00022475"/>
    </source>
</evidence>
<feature type="transmembrane region" description="Helical" evidence="11">
    <location>
        <begin position="95"/>
        <end position="115"/>
    </location>
</feature>
<keyword evidence="8 11" id="KW-1133">Transmembrane helix</keyword>
<protein>
    <recommendedName>
        <fullName evidence="11">Phosphate transporter</fullName>
    </recommendedName>
</protein>
<keyword evidence="7" id="KW-0769">Symport</keyword>
<accession>A0A1D8UU61</accession>
<keyword evidence="3 11" id="KW-0813">Transport</keyword>
<dbReference type="AlphaFoldDB" id="A0A1D8UU61"/>
<feature type="transmembrane region" description="Helical" evidence="11">
    <location>
        <begin position="222"/>
        <end position="240"/>
    </location>
</feature>
<feature type="transmembrane region" description="Helical" evidence="11">
    <location>
        <begin position="151"/>
        <end position="176"/>
    </location>
</feature>
<comment type="catalytic activity">
    <reaction evidence="10">
        <text>phosphate(in) + H(+)(in) = phosphate(out) + H(+)(out)</text>
        <dbReference type="Rhea" id="RHEA:29939"/>
        <dbReference type="ChEBI" id="CHEBI:15378"/>
        <dbReference type="ChEBI" id="CHEBI:43474"/>
    </reaction>
</comment>
<sequence length="450" mass="47796">MLHFAPDSSWSLIALGLCFVLVCVFEFANGFHDTANAVATVIYTNSLKPKVAVVWSGLMNLLGVLLGGIAVAYALVELLPPDVLSPPNGDPAVPMLVSLFGTALAWNLFTWWFGIPNSSSHCVIGALVGIAVGDSFLHARDLGHSVDWDQIWKVLRALAISPVLGFVGAGILYVLIRLLVRMPALYRPPEPDQKPNPIVRGILVLTCTLVSFSHGSNDGQKSIGLIMLTIIGLMPAAFALNPQAFLPADRLHVAIEAARPIISQYDRYSFKNDALKAMDRLSDSDPAHETPAEKRGDIYQVLSGLRSVASNPAASSDEKKQASKLAAQLRPTVEYAPIWVRVLSALCLGLGTMIGYRRIVHTLGEGIGSTHLTPAQGAASEVVGAGLIMTAGYTGLPVSTTHIITSGVAGTMVAAGSGINMKMLTKIALAWIFTLPVTVTVAAVLFYILA</sequence>
<dbReference type="eggNOG" id="COG0306">
    <property type="taxonomic scope" value="Bacteria"/>
</dbReference>
<feature type="transmembrane region" description="Helical" evidence="11">
    <location>
        <begin position="427"/>
        <end position="449"/>
    </location>
</feature>
<keyword evidence="5 11" id="KW-0592">Phosphate transport</keyword>
<dbReference type="Proteomes" id="UP000179145">
    <property type="component" value="Chromosome"/>
</dbReference>
<feature type="transmembrane region" description="Helical" evidence="11">
    <location>
        <begin position="52"/>
        <end position="75"/>
    </location>
</feature>
<dbReference type="GO" id="GO:0015293">
    <property type="term" value="F:symporter activity"/>
    <property type="evidence" value="ECO:0007669"/>
    <property type="project" value="UniProtKB-KW"/>
</dbReference>
<dbReference type="GO" id="GO:0005315">
    <property type="term" value="F:phosphate transmembrane transporter activity"/>
    <property type="evidence" value="ECO:0007669"/>
    <property type="project" value="InterPro"/>
</dbReference>
<keyword evidence="4" id="KW-1003">Cell membrane</keyword>
<dbReference type="RefSeq" id="WP_070402838.1">
    <property type="nucleotide sequence ID" value="NZ_BJVW01000006.1"/>
</dbReference>
<evidence type="ECO:0000256" key="7">
    <source>
        <dbReference type="ARBA" id="ARBA00022847"/>
    </source>
</evidence>
<dbReference type="Pfam" id="PF01384">
    <property type="entry name" value="PHO4"/>
    <property type="match status" value="1"/>
</dbReference>
<feature type="transmembrane region" description="Helical" evidence="11">
    <location>
        <begin position="12"/>
        <end position="31"/>
    </location>
</feature>
<comment type="subcellular location">
    <subcellularLocation>
        <location evidence="1">Cell membrane</location>
        <topology evidence="1">Multi-pass membrane protein</topology>
    </subcellularLocation>
    <subcellularLocation>
        <location evidence="11">Membrane</location>
        <topology evidence="11">Multi-pass membrane protein</topology>
    </subcellularLocation>
</comment>
<gene>
    <name evidence="12" type="ORF">A0U89_08550</name>
</gene>
<dbReference type="PANTHER" id="PTHR11101">
    <property type="entry name" value="PHOSPHATE TRANSPORTER"/>
    <property type="match status" value="1"/>
</dbReference>
<dbReference type="KEGG" id="kba:A0U89_08550"/>
<evidence type="ECO:0000256" key="5">
    <source>
        <dbReference type="ARBA" id="ARBA00022592"/>
    </source>
</evidence>
<evidence type="ECO:0000256" key="10">
    <source>
        <dbReference type="ARBA" id="ARBA00047348"/>
    </source>
</evidence>
<evidence type="ECO:0000313" key="13">
    <source>
        <dbReference type="Proteomes" id="UP000179145"/>
    </source>
</evidence>
<feature type="transmembrane region" description="Helical" evidence="11">
    <location>
        <begin position="197"/>
        <end position="216"/>
    </location>
</feature>
<evidence type="ECO:0000256" key="11">
    <source>
        <dbReference type="RuleBase" id="RU363058"/>
    </source>
</evidence>
<evidence type="ECO:0000256" key="2">
    <source>
        <dbReference type="ARBA" id="ARBA00005342"/>
    </source>
</evidence>
<feature type="transmembrane region" description="Helical" evidence="11">
    <location>
        <begin position="122"/>
        <end position="139"/>
    </location>
</feature>
<keyword evidence="6 11" id="KW-0812">Transmembrane</keyword>
<dbReference type="GO" id="GO:0005886">
    <property type="term" value="C:plasma membrane"/>
    <property type="evidence" value="ECO:0007669"/>
    <property type="project" value="UniProtKB-SubCell"/>
</dbReference>
<evidence type="ECO:0000256" key="1">
    <source>
        <dbReference type="ARBA" id="ARBA00004651"/>
    </source>
</evidence>
<evidence type="ECO:0000256" key="8">
    <source>
        <dbReference type="ARBA" id="ARBA00022989"/>
    </source>
</evidence>
<evidence type="ECO:0000313" key="12">
    <source>
        <dbReference type="EMBL" id="AOX17184.1"/>
    </source>
</evidence>
<dbReference type="EMBL" id="CP014674">
    <property type="protein sequence ID" value="AOX17184.1"/>
    <property type="molecule type" value="Genomic_DNA"/>
</dbReference>
<reference evidence="12 13" key="1">
    <citation type="journal article" date="2016" name="Microb. Cell Fact.">
        <title>Dissection of exopolysaccharide biosynthesis in Kozakia baliensis.</title>
        <authorList>
            <person name="Brandt J.U."/>
            <person name="Jakob F."/>
            <person name="Behr J."/>
            <person name="Geissler A.J."/>
            <person name="Vogel R.F."/>
        </authorList>
    </citation>
    <scope>NUCLEOTIDE SEQUENCE [LARGE SCALE GENOMIC DNA]</scope>
    <source>
        <strain evidence="12 13">DSM 14400</strain>
    </source>
</reference>
<comment type="similarity">
    <text evidence="2">Belongs to the inorganic phosphate transporter (PiT) (TC 2.A.20) family. Pit subfamily.</text>
</comment>
<proteinExistence type="inferred from homology"/>